<dbReference type="Gene3D" id="3.30.720.110">
    <property type="match status" value="1"/>
</dbReference>
<dbReference type="AlphaFoldDB" id="A9D9H9"/>
<dbReference type="STRING" id="411684.HPDFL43_08349"/>
<reference evidence="2 3" key="2">
    <citation type="submission" date="2012-06" db="EMBL/GenBank/DDBJ databases">
        <authorList>
            <person name="Fiebig A."/>
        </authorList>
    </citation>
    <scope>NUCLEOTIDE SEQUENCE [LARGE SCALE GENOMIC DNA]</scope>
    <source>
        <strain evidence="2 3">DFL-43</strain>
    </source>
</reference>
<comment type="caution">
    <text evidence="2">The sequence shown here is derived from an EMBL/GenBank/DDBJ whole genome shotgun (WGS) entry which is preliminary data.</text>
</comment>
<dbReference type="SUPFAM" id="SSF54593">
    <property type="entry name" value="Glyoxalase/Bleomycin resistance protein/Dihydroxybiphenyl dioxygenase"/>
    <property type="match status" value="1"/>
</dbReference>
<reference evidence="2 3" key="1">
    <citation type="submission" date="2007-10" db="EMBL/GenBank/DDBJ databases">
        <authorList>
            <person name="Wagner-Dobler I."/>
            <person name="Ferriera S."/>
            <person name="Johnson J."/>
            <person name="Kravitz S."/>
            <person name="Beeson K."/>
            <person name="Sutton G."/>
            <person name="Rogers Y.-H."/>
            <person name="Friedman R."/>
            <person name="Frazier M."/>
            <person name="Venter J.C."/>
        </authorList>
    </citation>
    <scope>NUCLEOTIDE SEQUENCE [LARGE SCALE GENOMIC DNA]</scope>
    <source>
        <strain evidence="2 3">DFL-43</strain>
    </source>
</reference>
<dbReference type="Pfam" id="PF00903">
    <property type="entry name" value="Glyoxalase"/>
    <property type="match status" value="1"/>
</dbReference>
<name>A9D9H9_HOEPD</name>
<feature type="domain" description="VOC" evidence="1">
    <location>
        <begin position="3"/>
        <end position="120"/>
    </location>
</feature>
<accession>A9D9H9</accession>
<dbReference type="InterPro" id="IPR037523">
    <property type="entry name" value="VOC_core"/>
</dbReference>
<organism evidence="2 3">
    <name type="scientific">Hoeflea phototrophica (strain DSM 17068 / NCIMB 14078 / DFL-43)</name>
    <dbReference type="NCBI Taxonomy" id="411684"/>
    <lineage>
        <taxon>Bacteria</taxon>
        <taxon>Pseudomonadati</taxon>
        <taxon>Pseudomonadota</taxon>
        <taxon>Alphaproteobacteria</taxon>
        <taxon>Hyphomicrobiales</taxon>
        <taxon>Rhizobiaceae</taxon>
        <taxon>Hoeflea</taxon>
    </lineage>
</organism>
<proteinExistence type="predicted"/>
<dbReference type="HOGENOM" id="CLU_163370_1_0_5"/>
<dbReference type="PIRSF" id="PIRSF039020">
    <property type="entry name" value="EhpR"/>
    <property type="match status" value="1"/>
</dbReference>
<evidence type="ECO:0000313" key="2">
    <source>
        <dbReference type="EMBL" id="EDQ32945.1"/>
    </source>
</evidence>
<protein>
    <submittedName>
        <fullName evidence="2">Lactoylglutathione lyase</fullName>
    </submittedName>
</protein>
<evidence type="ECO:0000259" key="1">
    <source>
        <dbReference type="PROSITE" id="PS51819"/>
    </source>
</evidence>
<dbReference type="InterPro" id="IPR029068">
    <property type="entry name" value="Glyas_Bleomycin-R_OHBP_Dase"/>
</dbReference>
<dbReference type="eggNOG" id="COG0346">
    <property type="taxonomic scope" value="Bacteria"/>
</dbReference>
<dbReference type="EMBL" id="ABIA03000002">
    <property type="protein sequence ID" value="EDQ32945.1"/>
    <property type="molecule type" value="Genomic_DNA"/>
</dbReference>
<gene>
    <name evidence="2" type="ORF">HPDFL43_08349</name>
</gene>
<keyword evidence="2" id="KW-0456">Lyase</keyword>
<dbReference type="InterPro" id="IPR004360">
    <property type="entry name" value="Glyas_Fos-R_dOase_dom"/>
</dbReference>
<sequence>MMNFDFVLLHVANPLASADFYSGLLGKPVVESSPGFAMLPLNETVMLGLWLADDAAQGGTGQPGASEVSFDVKDKDNLDGLHSDWRARGIPVLVEPMEMPFGHTFVAADPDGHRIRIVATGKAMSH</sequence>
<dbReference type="PROSITE" id="PS51819">
    <property type="entry name" value="VOC"/>
    <property type="match status" value="1"/>
</dbReference>
<dbReference type="RefSeq" id="WP_007197449.1">
    <property type="nucleotide sequence ID" value="NZ_CM002917.1"/>
</dbReference>
<dbReference type="Gene3D" id="3.30.720.120">
    <property type="match status" value="1"/>
</dbReference>
<dbReference type="GO" id="GO:0016829">
    <property type="term" value="F:lyase activity"/>
    <property type="evidence" value="ECO:0007669"/>
    <property type="project" value="UniProtKB-KW"/>
</dbReference>
<keyword evidence="3" id="KW-1185">Reference proteome</keyword>
<dbReference type="Proteomes" id="UP000004291">
    <property type="component" value="Chromosome"/>
</dbReference>
<evidence type="ECO:0000313" key="3">
    <source>
        <dbReference type="Proteomes" id="UP000004291"/>
    </source>
</evidence>
<dbReference type="InterPro" id="IPR026275">
    <property type="entry name" value="Glyoxalase/dOase/EhpR"/>
</dbReference>
<dbReference type="OrthoDB" id="9806945at2"/>